<evidence type="ECO:0000256" key="1">
    <source>
        <dbReference type="ARBA" id="ARBA00010552"/>
    </source>
</evidence>
<dbReference type="InterPro" id="IPR035959">
    <property type="entry name" value="RutC-like_sf"/>
</dbReference>
<keyword evidence="3" id="KW-1185">Reference proteome</keyword>
<dbReference type="Proteomes" id="UP000005730">
    <property type="component" value="Chromosome"/>
</dbReference>
<dbReference type="InterPro" id="IPR006056">
    <property type="entry name" value="RidA"/>
</dbReference>
<evidence type="ECO:0000313" key="3">
    <source>
        <dbReference type="Proteomes" id="UP000005730"/>
    </source>
</evidence>
<dbReference type="GO" id="GO:0019239">
    <property type="term" value="F:deaminase activity"/>
    <property type="evidence" value="ECO:0007669"/>
    <property type="project" value="TreeGrafter"/>
</dbReference>
<dbReference type="InterPro" id="IPR006175">
    <property type="entry name" value="YjgF/YER057c/UK114"/>
</dbReference>
<dbReference type="PANTHER" id="PTHR11803:SF39">
    <property type="entry name" value="2-IMINOBUTANOATE_2-IMINOPROPANOATE DEAMINASE"/>
    <property type="match status" value="1"/>
</dbReference>
<comment type="similarity">
    <text evidence="1">Belongs to the RutC family.</text>
</comment>
<dbReference type="NCBIfam" id="TIGR00004">
    <property type="entry name" value="Rid family detoxifying hydrolase"/>
    <property type="match status" value="1"/>
</dbReference>
<dbReference type="SUPFAM" id="SSF55298">
    <property type="entry name" value="YjgF-like"/>
    <property type="match status" value="1"/>
</dbReference>
<dbReference type="RefSeq" id="WP_006583198.1">
    <property type="nucleotide sequence ID" value="NZ_CM001377.1"/>
</dbReference>
<evidence type="ECO:0000313" key="2">
    <source>
        <dbReference type="EMBL" id="EHM09704.1"/>
    </source>
</evidence>
<organism evidence="2 3">
    <name type="scientific">Thermanaerovibrio velox DSM 12556</name>
    <dbReference type="NCBI Taxonomy" id="926567"/>
    <lineage>
        <taxon>Bacteria</taxon>
        <taxon>Thermotogati</taxon>
        <taxon>Synergistota</taxon>
        <taxon>Synergistia</taxon>
        <taxon>Synergistales</taxon>
        <taxon>Synergistaceae</taxon>
        <taxon>Thermanaerovibrio</taxon>
    </lineage>
</organism>
<dbReference type="PANTHER" id="PTHR11803">
    <property type="entry name" value="2-IMINOBUTANOATE/2-IMINOPROPANOATE DEAMINASE RIDA"/>
    <property type="match status" value="1"/>
</dbReference>
<dbReference type="eggNOG" id="COG0251">
    <property type="taxonomic scope" value="Bacteria"/>
</dbReference>
<protein>
    <submittedName>
        <fullName evidence="2">Endoribonuclease L-PSP, putative</fullName>
    </submittedName>
</protein>
<name>H0UQF0_9BACT</name>
<dbReference type="Gene3D" id="3.30.1330.40">
    <property type="entry name" value="RutC-like"/>
    <property type="match status" value="1"/>
</dbReference>
<dbReference type="CDD" id="cd00448">
    <property type="entry name" value="YjgF_YER057c_UK114_family"/>
    <property type="match status" value="1"/>
</dbReference>
<reference evidence="2 3" key="1">
    <citation type="submission" date="2011-10" db="EMBL/GenBank/DDBJ databases">
        <title>The Noncontiguous Finished genome of Thermanaerovibrio velox DSM 12556.</title>
        <authorList>
            <consortium name="US DOE Joint Genome Institute (JGI-PGF)"/>
            <person name="Lucas S."/>
            <person name="Copeland A."/>
            <person name="Lapidus A."/>
            <person name="Glavina del Rio T."/>
            <person name="Dalin E."/>
            <person name="Tice H."/>
            <person name="Bruce D."/>
            <person name="Goodwin L."/>
            <person name="Pitluck S."/>
            <person name="Peters L."/>
            <person name="Mikhailova N."/>
            <person name="Teshima H."/>
            <person name="Kyrpides N."/>
            <person name="Mavromatis K."/>
            <person name="Ivanova N."/>
            <person name="Markowitz V."/>
            <person name="Cheng J.-F."/>
            <person name="Hugenholtz P."/>
            <person name="Woyke T."/>
            <person name="Wu D."/>
            <person name="Spring S."/>
            <person name="Brambilla E.-M."/>
            <person name="Klenk H.-P."/>
            <person name="Eisen J.A."/>
        </authorList>
    </citation>
    <scope>NUCLEOTIDE SEQUENCE [LARGE SCALE GENOMIC DNA]</scope>
    <source>
        <strain evidence="2 3">DSM 12556</strain>
    </source>
</reference>
<dbReference type="Pfam" id="PF01042">
    <property type="entry name" value="Ribonuc_L-PSP"/>
    <property type="match status" value="1"/>
</dbReference>
<dbReference type="OrthoDB" id="9803101at2"/>
<dbReference type="EMBL" id="CM001377">
    <property type="protein sequence ID" value="EHM09704.1"/>
    <property type="molecule type" value="Genomic_DNA"/>
</dbReference>
<sequence>MKKIINTDKAPGAIGPYSQGVCAGPFFFFSGQIPLDPATGQMVGSDAASQAERVLENVKALLESQGLSFKDVVKTTVFITDMANFAAVNEVYSRYFTEDYPARSCVAVAALPKGALVEIEVVAYKG</sequence>
<dbReference type="GO" id="GO:0005829">
    <property type="term" value="C:cytosol"/>
    <property type="evidence" value="ECO:0007669"/>
    <property type="project" value="TreeGrafter"/>
</dbReference>
<dbReference type="PROSITE" id="PS01094">
    <property type="entry name" value="UPF0076"/>
    <property type="match status" value="1"/>
</dbReference>
<proteinExistence type="inferred from homology"/>
<dbReference type="FunFam" id="3.30.1330.40:FF:000001">
    <property type="entry name" value="L-PSP family endoribonuclease"/>
    <property type="match status" value="1"/>
</dbReference>
<dbReference type="HOGENOM" id="CLU_100715_7_1_0"/>
<dbReference type="STRING" id="926567.TheveDRAFT_0543"/>
<dbReference type="InterPro" id="IPR019897">
    <property type="entry name" value="RidA_CS"/>
</dbReference>
<dbReference type="AlphaFoldDB" id="H0UQF0"/>
<accession>H0UQF0</accession>
<gene>
    <name evidence="2" type="ORF">TheveDRAFT_0543</name>
</gene>